<accession>R7QPR0</accession>
<organism evidence="1 2">
    <name type="scientific">Chondrus crispus</name>
    <name type="common">Carrageen Irish moss</name>
    <name type="synonym">Polymorpha crispa</name>
    <dbReference type="NCBI Taxonomy" id="2769"/>
    <lineage>
        <taxon>Eukaryota</taxon>
        <taxon>Rhodophyta</taxon>
        <taxon>Florideophyceae</taxon>
        <taxon>Rhodymeniophycidae</taxon>
        <taxon>Gigartinales</taxon>
        <taxon>Gigartinaceae</taxon>
        <taxon>Chondrus</taxon>
    </lineage>
</organism>
<dbReference type="RefSeq" id="XP_005719291.1">
    <property type="nucleotide sequence ID" value="XM_005719234.1"/>
</dbReference>
<dbReference type="Gene3D" id="3.40.50.1000">
    <property type="entry name" value="HAD superfamily/HAD-like"/>
    <property type="match status" value="1"/>
</dbReference>
<dbReference type="Proteomes" id="UP000012073">
    <property type="component" value="Unassembled WGS sequence"/>
</dbReference>
<dbReference type="GeneID" id="17327008"/>
<protein>
    <submittedName>
        <fullName evidence="1">Uncharacterized protein</fullName>
    </submittedName>
</protein>
<dbReference type="KEGG" id="ccp:CHC_T00000243001"/>
<evidence type="ECO:0000313" key="2">
    <source>
        <dbReference type="Proteomes" id="UP000012073"/>
    </source>
</evidence>
<evidence type="ECO:0000313" key="1">
    <source>
        <dbReference type="EMBL" id="CDF39380.1"/>
    </source>
</evidence>
<dbReference type="SUPFAM" id="SSF56784">
    <property type="entry name" value="HAD-like"/>
    <property type="match status" value="1"/>
</dbReference>
<dbReference type="Pfam" id="PF13242">
    <property type="entry name" value="Hydrolase_like"/>
    <property type="match status" value="1"/>
</dbReference>
<name>R7QPR0_CHOCR</name>
<dbReference type="Gramene" id="CDF39380">
    <property type="protein sequence ID" value="CDF39380"/>
    <property type="gene ID" value="CHC_T00000243001"/>
</dbReference>
<sequence>MQAARENGAGGIGVLTGSFSRDQLEAEDPVAVLKDLSDTDGFLQLLGLQET</sequence>
<proteinExistence type="predicted"/>
<reference evidence="2" key="1">
    <citation type="journal article" date="2013" name="Proc. Natl. Acad. Sci. U.S.A.">
        <title>Genome structure and metabolic features in the red seaweed Chondrus crispus shed light on evolution of the Archaeplastida.</title>
        <authorList>
            <person name="Collen J."/>
            <person name="Porcel B."/>
            <person name="Carre W."/>
            <person name="Ball S.G."/>
            <person name="Chaparro C."/>
            <person name="Tonon T."/>
            <person name="Barbeyron T."/>
            <person name="Michel G."/>
            <person name="Noel B."/>
            <person name="Valentin K."/>
            <person name="Elias M."/>
            <person name="Artiguenave F."/>
            <person name="Arun A."/>
            <person name="Aury J.M."/>
            <person name="Barbosa-Neto J.F."/>
            <person name="Bothwell J.H."/>
            <person name="Bouget F.Y."/>
            <person name="Brillet L."/>
            <person name="Cabello-Hurtado F."/>
            <person name="Capella-Gutierrez S."/>
            <person name="Charrier B."/>
            <person name="Cladiere L."/>
            <person name="Cock J.M."/>
            <person name="Coelho S.M."/>
            <person name="Colleoni C."/>
            <person name="Czjzek M."/>
            <person name="Da Silva C."/>
            <person name="Delage L."/>
            <person name="Denoeud F."/>
            <person name="Deschamps P."/>
            <person name="Dittami S.M."/>
            <person name="Gabaldon T."/>
            <person name="Gachon C.M."/>
            <person name="Groisillier A."/>
            <person name="Herve C."/>
            <person name="Jabbari K."/>
            <person name="Katinka M."/>
            <person name="Kloareg B."/>
            <person name="Kowalczyk N."/>
            <person name="Labadie K."/>
            <person name="Leblanc C."/>
            <person name="Lopez P.J."/>
            <person name="McLachlan D.H."/>
            <person name="Meslet-Cladiere L."/>
            <person name="Moustafa A."/>
            <person name="Nehr Z."/>
            <person name="Nyvall Collen P."/>
            <person name="Panaud O."/>
            <person name="Partensky F."/>
            <person name="Poulain J."/>
            <person name="Rensing S.A."/>
            <person name="Rousvoal S."/>
            <person name="Samson G."/>
            <person name="Symeonidi A."/>
            <person name="Weissenbach J."/>
            <person name="Zambounis A."/>
            <person name="Wincker P."/>
            <person name="Boyen C."/>
        </authorList>
    </citation>
    <scope>NUCLEOTIDE SEQUENCE [LARGE SCALE GENOMIC DNA]</scope>
    <source>
        <strain evidence="2">cv. Stackhouse</strain>
    </source>
</reference>
<dbReference type="InterPro" id="IPR023214">
    <property type="entry name" value="HAD_sf"/>
</dbReference>
<dbReference type="OrthoDB" id="40579at2759"/>
<dbReference type="InterPro" id="IPR036412">
    <property type="entry name" value="HAD-like_sf"/>
</dbReference>
<dbReference type="AlphaFoldDB" id="R7QPR0"/>
<dbReference type="EMBL" id="HG002024">
    <property type="protein sequence ID" value="CDF39380.1"/>
    <property type="molecule type" value="Genomic_DNA"/>
</dbReference>
<keyword evidence="2" id="KW-1185">Reference proteome</keyword>
<gene>
    <name evidence="1" type="ORF">CHC_T00000243001</name>
</gene>